<protein>
    <submittedName>
        <fullName evidence="1">Rfbqrso22-2</fullName>
    </submittedName>
</protein>
<organism evidence="1 2">
    <name type="scientific">Vibrio cholerae serotype O1 (strain ATCC 39541 / Classical Ogawa 395 / O395)</name>
    <dbReference type="NCBI Taxonomy" id="345073"/>
    <lineage>
        <taxon>Bacteria</taxon>
        <taxon>Pseudomonadati</taxon>
        <taxon>Pseudomonadota</taxon>
        <taxon>Gammaproteobacteria</taxon>
        <taxon>Vibrionales</taxon>
        <taxon>Vibrionaceae</taxon>
        <taxon>Vibrio</taxon>
    </lineage>
</organism>
<dbReference type="InterPro" id="IPR051698">
    <property type="entry name" value="Transposase_11-like"/>
</dbReference>
<evidence type="ECO:0000313" key="2">
    <source>
        <dbReference type="Proteomes" id="UP000000249"/>
    </source>
</evidence>
<dbReference type="EMBL" id="CP000627">
    <property type="protein sequence ID" value="ABQ20979.1"/>
    <property type="molecule type" value="Genomic_DNA"/>
</dbReference>
<name>A0A0H3AIP2_VIBC3</name>
<proteinExistence type="predicted"/>
<dbReference type="Proteomes" id="UP000000249">
    <property type="component" value="Chromosome 1"/>
</dbReference>
<dbReference type="KEGG" id="vco:VC0395_A2634"/>
<gene>
    <name evidence="1" type="ordered locus">VC0395_A2634</name>
</gene>
<dbReference type="PANTHER" id="PTHR30298">
    <property type="entry name" value="H REPEAT-ASSOCIATED PREDICTED TRANSPOSASE"/>
    <property type="match status" value="1"/>
</dbReference>
<dbReference type="AlphaFoldDB" id="A0A0H3AIP2"/>
<sequence length="41" mass="4391">MVNALATANGMSIGQLKVDSKSNEITAIPKLLDLLDVLDYD</sequence>
<evidence type="ECO:0000313" key="1">
    <source>
        <dbReference type="EMBL" id="ABQ20979.1"/>
    </source>
</evidence>
<reference evidence="1 2" key="1">
    <citation type="submission" date="2007-03" db="EMBL/GenBank/DDBJ databases">
        <authorList>
            <person name="Heidelberg J."/>
        </authorList>
    </citation>
    <scope>NUCLEOTIDE SEQUENCE [LARGE SCALE GENOMIC DNA]</scope>
    <source>
        <strain evidence="2">ATCC 39541 / Classical Ogawa 395 / O395</strain>
    </source>
</reference>
<dbReference type="PANTHER" id="PTHR30298:SF0">
    <property type="entry name" value="PROTEIN YBFL-RELATED"/>
    <property type="match status" value="1"/>
</dbReference>
<accession>A0A0H3AIP2</accession>